<protein>
    <submittedName>
        <fullName evidence="3">Uncharacterized protein</fullName>
    </submittedName>
</protein>
<organism evidence="3 4">
    <name type="scientific">Hydrogenophaga palleronii</name>
    <dbReference type="NCBI Taxonomy" id="65655"/>
    <lineage>
        <taxon>Bacteria</taxon>
        <taxon>Pseudomonadati</taxon>
        <taxon>Pseudomonadota</taxon>
        <taxon>Betaproteobacteria</taxon>
        <taxon>Burkholderiales</taxon>
        <taxon>Comamonadaceae</taxon>
        <taxon>Hydrogenophaga</taxon>
    </lineage>
</organism>
<evidence type="ECO:0000313" key="4">
    <source>
        <dbReference type="Proteomes" id="UP001265700"/>
    </source>
</evidence>
<feature type="region of interest" description="Disordered" evidence="1">
    <location>
        <begin position="237"/>
        <end position="268"/>
    </location>
</feature>
<reference evidence="3 4" key="1">
    <citation type="submission" date="2023-07" db="EMBL/GenBank/DDBJ databases">
        <title>Sorghum-associated microbial communities from plants grown in Nebraska, USA.</title>
        <authorList>
            <person name="Schachtman D."/>
        </authorList>
    </citation>
    <scope>NUCLEOTIDE SEQUENCE [LARGE SCALE GENOMIC DNA]</scope>
    <source>
        <strain evidence="3 4">4249</strain>
    </source>
</reference>
<sequence>METPSLLLTRRMALGALTGAALLSALPAQALGSLANVRVIDRDRNRVLPLYPHRGELWLPGEPGARYAVELFNESGERLLAVVSVDGVNVITGETAAFHQSGYALAPGQRYEVTGWRKSHREVAVFRFTDLPRSYAARTGRPDDVGVIGVAVFREKAARPTPRPPWGHYGDVPQAQGRSAPEAQGKSIPWGTGPQLGTGHGERERDRVSSTDFVRRSQRPDEITLIRYDSHANLVARGIAPPPRRRPRFDHHPNPFPGARPGFAPDPY</sequence>
<dbReference type="PROSITE" id="PS51318">
    <property type="entry name" value="TAT"/>
    <property type="match status" value="1"/>
</dbReference>
<feature type="region of interest" description="Disordered" evidence="1">
    <location>
        <begin position="159"/>
        <end position="216"/>
    </location>
</feature>
<evidence type="ECO:0000256" key="1">
    <source>
        <dbReference type="SAM" id="MobiDB-lite"/>
    </source>
</evidence>
<dbReference type="Proteomes" id="UP001265700">
    <property type="component" value="Unassembled WGS sequence"/>
</dbReference>
<evidence type="ECO:0000313" key="3">
    <source>
        <dbReference type="EMBL" id="MDR7149288.1"/>
    </source>
</evidence>
<feature type="compositionally biased region" description="Basic and acidic residues" evidence="1">
    <location>
        <begin position="200"/>
        <end position="216"/>
    </location>
</feature>
<name>A0ABU1WJ62_9BURK</name>
<proteinExistence type="predicted"/>
<dbReference type="EMBL" id="JAVDWU010000002">
    <property type="protein sequence ID" value="MDR7149288.1"/>
    <property type="molecule type" value="Genomic_DNA"/>
</dbReference>
<dbReference type="RefSeq" id="WP_310313014.1">
    <property type="nucleotide sequence ID" value="NZ_JAVDWU010000002.1"/>
</dbReference>
<feature type="signal peptide" evidence="2">
    <location>
        <begin position="1"/>
        <end position="30"/>
    </location>
</feature>
<evidence type="ECO:0000256" key="2">
    <source>
        <dbReference type="SAM" id="SignalP"/>
    </source>
</evidence>
<keyword evidence="2" id="KW-0732">Signal</keyword>
<dbReference type="InterPro" id="IPR006311">
    <property type="entry name" value="TAT_signal"/>
</dbReference>
<comment type="caution">
    <text evidence="3">The sequence shown here is derived from an EMBL/GenBank/DDBJ whole genome shotgun (WGS) entry which is preliminary data.</text>
</comment>
<accession>A0ABU1WJ62</accession>
<feature type="compositionally biased region" description="Pro residues" evidence="1">
    <location>
        <begin position="254"/>
        <end position="268"/>
    </location>
</feature>
<keyword evidence="4" id="KW-1185">Reference proteome</keyword>
<gene>
    <name evidence="3" type="ORF">J2W49_001237</name>
</gene>
<feature type="chain" id="PRO_5046904226" evidence="2">
    <location>
        <begin position="31"/>
        <end position="268"/>
    </location>
</feature>